<dbReference type="PANTHER" id="PTHR42877">
    <property type="entry name" value="L-ORNITHINE N(5)-MONOOXYGENASE-RELATED"/>
    <property type="match status" value="1"/>
</dbReference>
<dbReference type="RefSeq" id="WP_065918000.1">
    <property type="nucleotide sequence ID" value="NZ_CP016793.1"/>
</dbReference>
<evidence type="ECO:0000313" key="2">
    <source>
        <dbReference type="Proteomes" id="UP000093053"/>
    </source>
</evidence>
<dbReference type="PANTHER" id="PTHR42877:SF4">
    <property type="entry name" value="FAD_NAD(P)-BINDING DOMAIN-CONTAINING PROTEIN-RELATED"/>
    <property type="match status" value="1"/>
</dbReference>
<keyword evidence="2" id="KW-1185">Reference proteome</keyword>
<sequence length="255" mass="27474">MRPVLSWCERDTYPGAACDVPSSLYSYSFSPNHSWPRRYAAQPDILAYLRRTAAPVRDRIRFGAEVVSAAFDGERWRVELAGGGVVHADVLVSAVGQLNRPAVPSLPGLERFAGRCSTARAAARRGAAASGSVVGTGASAAQFVPRVQPAGHLTVFQRSAPHVLPKPDARLRDRRTRGRGRAARVWLACEAFTWLLTSGGSRAGWSRASRRRTGWSGCATGRCGNGCGHARRWAANGSCSATTGTRRSPRRTSTW</sequence>
<dbReference type="STRING" id="1586287.BBK82_30070"/>
<evidence type="ECO:0000313" key="1">
    <source>
        <dbReference type="EMBL" id="ANZ39659.1"/>
    </source>
</evidence>
<dbReference type="EMBL" id="CP016793">
    <property type="protein sequence ID" value="ANZ39659.1"/>
    <property type="molecule type" value="Genomic_DNA"/>
</dbReference>
<accession>A0A1B2HPL7</accession>
<dbReference type="OrthoDB" id="5168853at2"/>
<dbReference type="InterPro" id="IPR036188">
    <property type="entry name" value="FAD/NAD-bd_sf"/>
</dbReference>
<dbReference type="KEGG" id="led:BBK82_30070"/>
<proteinExistence type="predicted"/>
<organism evidence="1 2">
    <name type="scientific">Lentzea guizhouensis</name>
    <dbReference type="NCBI Taxonomy" id="1586287"/>
    <lineage>
        <taxon>Bacteria</taxon>
        <taxon>Bacillati</taxon>
        <taxon>Actinomycetota</taxon>
        <taxon>Actinomycetes</taxon>
        <taxon>Pseudonocardiales</taxon>
        <taxon>Pseudonocardiaceae</taxon>
        <taxon>Lentzea</taxon>
    </lineage>
</organism>
<protein>
    <submittedName>
        <fullName evidence="1">Uncharacterized protein</fullName>
    </submittedName>
</protein>
<gene>
    <name evidence="1" type="ORF">BBK82_30070</name>
</gene>
<dbReference type="Proteomes" id="UP000093053">
    <property type="component" value="Chromosome"/>
</dbReference>
<dbReference type="InterPro" id="IPR051209">
    <property type="entry name" value="FAD-bind_Monooxygenase_sf"/>
</dbReference>
<reference evidence="1 2" key="1">
    <citation type="submission" date="2016-07" db="EMBL/GenBank/DDBJ databases">
        <title>Complete genome sequence of the Lentzea guizhouensis DHS C013.</title>
        <authorList>
            <person name="Cao C."/>
        </authorList>
    </citation>
    <scope>NUCLEOTIDE SEQUENCE [LARGE SCALE GENOMIC DNA]</scope>
    <source>
        <strain evidence="1 2">DHS C013</strain>
    </source>
</reference>
<name>A0A1B2HPL7_9PSEU</name>
<dbReference type="Gene3D" id="3.50.50.60">
    <property type="entry name" value="FAD/NAD(P)-binding domain"/>
    <property type="match status" value="1"/>
</dbReference>
<dbReference type="SUPFAM" id="SSF51905">
    <property type="entry name" value="FAD/NAD(P)-binding domain"/>
    <property type="match status" value="1"/>
</dbReference>
<dbReference type="AlphaFoldDB" id="A0A1B2HPL7"/>